<comment type="caution">
    <text evidence="6">The sequence shown here is derived from an EMBL/GenBank/DDBJ whole genome shotgun (WGS) entry which is preliminary data.</text>
</comment>
<evidence type="ECO:0000256" key="1">
    <source>
        <dbReference type="ARBA" id="ARBA00023015"/>
    </source>
</evidence>
<dbReference type="GO" id="GO:0006351">
    <property type="term" value="P:DNA-templated transcription"/>
    <property type="evidence" value="ECO:0007669"/>
    <property type="project" value="InterPro"/>
</dbReference>
<dbReference type="STRING" id="1081109.A0A166PA56"/>
<dbReference type="PANTHER" id="PTHR47424:SF9">
    <property type="entry name" value="TAH-2"/>
    <property type="match status" value="1"/>
</dbReference>
<dbReference type="GO" id="GO:0005634">
    <property type="term" value="C:nucleus"/>
    <property type="evidence" value="ECO:0007669"/>
    <property type="project" value="TreeGrafter"/>
</dbReference>
<evidence type="ECO:0000259" key="5">
    <source>
        <dbReference type="PROSITE" id="PS50048"/>
    </source>
</evidence>
<feature type="compositionally biased region" description="Polar residues" evidence="4">
    <location>
        <begin position="1"/>
        <end position="10"/>
    </location>
</feature>
<reference evidence="6 7" key="1">
    <citation type="journal article" date="2016" name="Genome Biol. Evol.">
        <title>Divergent and convergent evolution of fungal pathogenicity.</title>
        <authorList>
            <person name="Shang Y."/>
            <person name="Xiao G."/>
            <person name="Zheng P."/>
            <person name="Cen K."/>
            <person name="Zhan S."/>
            <person name="Wang C."/>
        </authorList>
    </citation>
    <scope>NUCLEOTIDE SEQUENCE [LARGE SCALE GENOMIC DNA]</scope>
    <source>
        <strain evidence="6 7">RCEF 2490</strain>
    </source>
</reference>
<keyword evidence="1" id="KW-0805">Transcription regulation</keyword>
<dbReference type="Pfam" id="PF04082">
    <property type="entry name" value="Fungal_trans"/>
    <property type="match status" value="1"/>
</dbReference>
<dbReference type="EMBL" id="AZGY01000009">
    <property type="protein sequence ID" value="KZZ95350.1"/>
    <property type="molecule type" value="Genomic_DNA"/>
</dbReference>
<dbReference type="InterPro" id="IPR007219">
    <property type="entry name" value="XnlR_reg_dom"/>
</dbReference>
<dbReference type="AlphaFoldDB" id="A0A166PA56"/>
<proteinExistence type="predicted"/>
<name>A0A166PA56_9HYPO</name>
<dbReference type="GO" id="GO:0000435">
    <property type="term" value="P:positive regulation of transcription from RNA polymerase II promoter by galactose"/>
    <property type="evidence" value="ECO:0007669"/>
    <property type="project" value="TreeGrafter"/>
</dbReference>
<feature type="domain" description="Zn(2)-C6 fungal-type" evidence="5">
    <location>
        <begin position="20"/>
        <end position="47"/>
    </location>
</feature>
<keyword evidence="7" id="KW-1185">Reference proteome</keyword>
<dbReference type="InterPro" id="IPR051127">
    <property type="entry name" value="Fungal_SecMet_Regulators"/>
</dbReference>
<sequence>MTVLTQSTHVSPFPPRIPRCKRRKERCDGQQPCRRCCERNVTEECRFETVHGPRKPSSSDENETLTTSKKKQKRPLKPAASAISAHVMAMESEQTSSSTGAPLDQSRLLLDKQGRLMYLGDSANPSFLQSIRRLVRDTQGPGPFVDDPLRPCMVEASPDSPPGWQSGAEFGPAPPPLPLSEQEAAHFAQQYQLCTNGILQLFDEAVVLFQLPLAIAGGCATLPLAYPVVYLILAIGAQSSPKNYDQHAEAYFNQGRQFAAQRLMEDPSTTTVEAYLLITMYLLAASRRNAAFMHLGFAVRAAYALGLHLQGISSQFPAEEAQRRERIWKSLRSLDILLSAMLGRPPSSRETRNTRSLEGYSASNDLMSIMEDILTNVYERRQITALTLNRVATRQREWAAVFFQGLSADEIEPRDILRGSNMLNTGLTHLKVVFHWTVMLLTRPFLSERVAAHARHMASGMQQTGASWTPPESSRILANACVNSAVRTLTLLKPLADDWNAPKCLPFSVACIVHAALVIGLAHFGDMDQVFPLDRYMHTARTLLRRFSSDPIAFRNSTIIQLLHETCQSYTEKKETVARNIDDELVSSLFGQLQYSPTACSNQDLDQLFNIAGCIDTSDNSTSLIDVSFDPDSINDVNLDLNWIDLSDSGLFDVNFGPALINSSDGTDFVDTFIDPDLTSQSSWESMLPPSVHSKASDGAVENAPQAVQLLSPAAIPATVTQQDDGIAVHEADVDFSRILDVPDNMNLDSQVESMSLHALMDECEDFFGLE</sequence>
<dbReference type="GO" id="GO:0000981">
    <property type="term" value="F:DNA-binding transcription factor activity, RNA polymerase II-specific"/>
    <property type="evidence" value="ECO:0007669"/>
    <property type="project" value="InterPro"/>
</dbReference>
<keyword evidence="2" id="KW-0804">Transcription</keyword>
<dbReference type="InterPro" id="IPR001138">
    <property type="entry name" value="Zn2Cys6_DnaBD"/>
</dbReference>
<gene>
    <name evidence="6" type="ORF">AAL_04581</name>
</gene>
<evidence type="ECO:0000256" key="3">
    <source>
        <dbReference type="ARBA" id="ARBA00023242"/>
    </source>
</evidence>
<dbReference type="SMART" id="SM00906">
    <property type="entry name" value="Fungal_trans"/>
    <property type="match status" value="1"/>
</dbReference>
<evidence type="ECO:0000256" key="4">
    <source>
        <dbReference type="SAM" id="MobiDB-lite"/>
    </source>
</evidence>
<evidence type="ECO:0000313" key="6">
    <source>
        <dbReference type="EMBL" id="KZZ95350.1"/>
    </source>
</evidence>
<dbReference type="PROSITE" id="PS50048">
    <property type="entry name" value="ZN2_CY6_FUNGAL_2"/>
    <property type="match status" value="1"/>
</dbReference>
<feature type="region of interest" description="Disordered" evidence="4">
    <location>
        <begin position="47"/>
        <end position="82"/>
    </location>
</feature>
<feature type="region of interest" description="Disordered" evidence="4">
    <location>
        <begin position="1"/>
        <end position="24"/>
    </location>
</feature>
<organism evidence="6 7">
    <name type="scientific">Moelleriella libera RCEF 2490</name>
    <dbReference type="NCBI Taxonomy" id="1081109"/>
    <lineage>
        <taxon>Eukaryota</taxon>
        <taxon>Fungi</taxon>
        <taxon>Dikarya</taxon>
        <taxon>Ascomycota</taxon>
        <taxon>Pezizomycotina</taxon>
        <taxon>Sordariomycetes</taxon>
        <taxon>Hypocreomycetidae</taxon>
        <taxon>Hypocreales</taxon>
        <taxon>Clavicipitaceae</taxon>
        <taxon>Moelleriella</taxon>
    </lineage>
</organism>
<dbReference type="CDD" id="cd12148">
    <property type="entry name" value="fungal_TF_MHR"/>
    <property type="match status" value="1"/>
</dbReference>
<dbReference type="Proteomes" id="UP000078544">
    <property type="component" value="Unassembled WGS sequence"/>
</dbReference>
<keyword evidence="3" id="KW-0539">Nucleus</keyword>
<dbReference type="CDD" id="cd00067">
    <property type="entry name" value="GAL4"/>
    <property type="match status" value="1"/>
</dbReference>
<dbReference type="OrthoDB" id="47007at2759"/>
<dbReference type="GO" id="GO:0008270">
    <property type="term" value="F:zinc ion binding"/>
    <property type="evidence" value="ECO:0007669"/>
    <property type="project" value="InterPro"/>
</dbReference>
<accession>A0A166PA56</accession>
<evidence type="ECO:0000313" key="7">
    <source>
        <dbReference type="Proteomes" id="UP000078544"/>
    </source>
</evidence>
<dbReference type="PANTHER" id="PTHR47424">
    <property type="entry name" value="REGULATORY PROTEIN GAL4"/>
    <property type="match status" value="1"/>
</dbReference>
<dbReference type="GO" id="GO:0000978">
    <property type="term" value="F:RNA polymerase II cis-regulatory region sequence-specific DNA binding"/>
    <property type="evidence" value="ECO:0007669"/>
    <property type="project" value="TreeGrafter"/>
</dbReference>
<evidence type="ECO:0000256" key="2">
    <source>
        <dbReference type="ARBA" id="ARBA00023163"/>
    </source>
</evidence>
<protein>
    <submittedName>
        <fullName evidence="6">Transcription factor</fullName>
    </submittedName>
</protein>